<protein>
    <recommendedName>
        <fullName evidence="1">DUF3592 domain-containing protein</fullName>
    </recommendedName>
</protein>
<evidence type="ECO:0000313" key="2">
    <source>
        <dbReference type="EMBL" id="GBC62176.1"/>
    </source>
</evidence>
<name>A0A401FZ14_9BACT</name>
<feature type="domain" description="DUF3592" evidence="1">
    <location>
        <begin position="6"/>
        <end position="73"/>
    </location>
</feature>
<proteinExistence type="predicted"/>
<sequence length="117" mass="13266">MKAHKSKSYSQGRTNIRYHFAYRYTVGGKEHISGRYSFRFASGSVSEGVARFSTNDVITVYYTPDHPSVAVVKKVPAGFFRLCILRAGPFVYDHALGLTFYDDPFAILMTIRSRSVR</sequence>
<evidence type="ECO:0000259" key="1">
    <source>
        <dbReference type="Pfam" id="PF12158"/>
    </source>
</evidence>
<gene>
    <name evidence="2" type="ORF">DENIS_3144</name>
</gene>
<dbReference type="Proteomes" id="UP000288096">
    <property type="component" value="Unassembled WGS sequence"/>
</dbReference>
<organism evidence="2 3">
    <name type="scientific">Desulfonema ishimotonii</name>
    <dbReference type="NCBI Taxonomy" id="45657"/>
    <lineage>
        <taxon>Bacteria</taxon>
        <taxon>Pseudomonadati</taxon>
        <taxon>Thermodesulfobacteriota</taxon>
        <taxon>Desulfobacteria</taxon>
        <taxon>Desulfobacterales</taxon>
        <taxon>Desulfococcaceae</taxon>
        <taxon>Desulfonema</taxon>
    </lineage>
</organism>
<reference evidence="3" key="1">
    <citation type="submission" date="2017-11" db="EMBL/GenBank/DDBJ databases">
        <authorList>
            <person name="Watanabe M."/>
            <person name="Kojima H."/>
        </authorList>
    </citation>
    <scope>NUCLEOTIDE SEQUENCE [LARGE SCALE GENOMIC DNA]</scope>
    <source>
        <strain evidence="3">Tokyo 01</strain>
    </source>
</reference>
<keyword evidence="3" id="KW-1185">Reference proteome</keyword>
<dbReference type="EMBL" id="BEXT01000001">
    <property type="protein sequence ID" value="GBC62176.1"/>
    <property type="molecule type" value="Genomic_DNA"/>
</dbReference>
<reference evidence="3" key="2">
    <citation type="submission" date="2019-01" db="EMBL/GenBank/DDBJ databases">
        <title>Genome sequence of Desulfonema ishimotonii strain Tokyo 01.</title>
        <authorList>
            <person name="Fukui M."/>
        </authorList>
    </citation>
    <scope>NUCLEOTIDE SEQUENCE [LARGE SCALE GENOMIC DNA]</scope>
    <source>
        <strain evidence="3">Tokyo 01</strain>
    </source>
</reference>
<dbReference type="Pfam" id="PF12158">
    <property type="entry name" value="DUF3592"/>
    <property type="match status" value="1"/>
</dbReference>
<dbReference type="InterPro" id="IPR021994">
    <property type="entry name" value="DUF3592"/>
</dbReference>
<dbReference type="AlphaFoldDB" id="A0A401FZ14"/>
<comment type="caution">
    <text evidence="2">The sequence shown here is derived from an EMBL/GenBank/DDBJ whole genome shotgun (WGS) entry which is preliminary data.</text>
</comment>
<accession>A0A401FZ14</accession>
<evidence type="ECO:0000313" key="3">
    <source>
        <dbReference type="Proteomes" id="UP000288096"/>
    </source>
</evidence>